<protein>
    <recommendedName>
        <fullName evidence="7">Rubredoxin-like domain-containing protein</fullName>
    </recommendedName>
</protein>
<dbReference type="InterPro" id="IPR050526">
    <property type="entry name" value="Rubredoxin_ET"/>
</dbReference>
<proteinExistence type="predicted"/>
<dbReference type="PANTHER" id="PTHR47627">
    <property type="entry name" value="RUBREDOXIN"/>
    <property type="match status" value="1"/>
</dbReference>
<name>A0AAW1S144_9CHLO</name>
<dbReference type="Gene3D" id="2.20.28.10">
    <property type="match status" value="1"/>
</dbReference>
<dbReference type="SUPFAM" id="SSF57802">
    <property type="entry name" value="Rubredoxin-like"/>
    <property type="match status" value="1"/>
</dbReference>
<evidence type="ECO:0000256" key="4">
    <source>
        <dbReference type="ARBA" id="ARBA00023004"/>
    </source>
</evidence>
<dbReference type="InterPro" id="IPR024935">
    <property type="entry name" value="Rubredoxin_dom"/>
</dbReference>
<accession>A0AAW1S144</accession>
<dbReference type="PROSITE" id="PS00202">
    <property type="entry name" value="RUBREDOXIN"/>
    <property type="match status" value="1"/>
</dbReference>
<dbReference type="GO" id="GO:0005506">
    <property type="term" value="F:iron ion binding"/>
    <property type="evidence" value="ECO:0007669"/>
    <property type="project" value="InterPro"/>
</dbReference>
<sequence>MTVHSLHRSVAQAGPQTCAARAHAHLGQRQEIRQQRAQHRSCHRICCSASRKPARVPDTLIQRSPTGTRVVRCCASTEQEEASGQSKGAELQNEDSDSARKAREAEQLRAAEKFMVVGTGEAECTSCGFIYDPRKGDPEYPVGPGTQFSSLPEDWQCPICGAGKRSFQSKAKTLAGFEQNMQYGFGTNTMTSGQKSALIYGSLIAFFGLFLFGYLLQ</sequence>
<keyword evidence="1" id="KW-0813">Transport</keyword>
<dbReference type="PANTHER" id="PTHR47627:SF1">
    <property type="entry name" value="RUBREDOXIN-1-RELATED"/>
    <property type="match status" value="1"/>
</dbReference>
<dbReference type="Proteomes" id="UP001485043">
    <property type="component" value="Unassembled WGS sequence"/>
</dbReference>
<dbReference type="FunFam" id="2.20.28.10:FF:000001">
    <property type="entry name" value="Rubredoxin"/>
    <property type="match status" value="1"/>
</dbReference>
<dbReference type="PRINTS" id="PR00163">
    <property type="entry name" value="RUBREDOXIN"/>
</dbReference>
<dbReference type="PROSITE" id="PS50903">
    <property type="entry name" value="RUBREDOXIN_LIKE"/>
    <property type="match status" value="1"/>
</dbReference>
<evidence type="ECO:0000256" key="3">
    <source>
        <dbReference type="ARBA" id="ARBA00022982"/>
    </source>
</evidence>
<dbReference type="AlphaFoldDB" id="A0AAW1S144"/>
<evidence type="ECO:0000256" key="5">
    <source>
        <dbReference type="SAM" id="MobiDB-lite"/>
    </source>
</evidence>
<feature type="region of interest" description="Disordered" evidence="5">
    <location>
        <begin position="79"/>
        <end position="105"/>
    </location>
</feature>
<evidence type="ECO:0000256" key="1">
    <source>
        <dbReference type="ARBA" id="ARBA00022448"/>
    </source>
</evidence>
<reference evidence="8 9" key="1">
    <citation type="journal article" date="2024" name="Nat. Commun.">
        <title>Phylogenomics reveals the evolutionary origins of lichenization in chlorophyte algae.</title>
        <authorList>
            <person name="Puginier C."/>
            <person name="Libourel C."/>
            <person name="Otte J."/>
            <person name="Skaloud P."/>
            <person name="Haon M."/>
            <person name="Grisel S."/>
            <person name="Petersen M."/>
            <person name="Berrin J.G."/>
            <person name="Delaux P.M."/>
            <person name="Dal Grande F."/>
            <person name="Keller J."/>
        </authorList>
    </citation>
    <scope>NUCLEOTIDE SEQUENCE [LARGE SCALE GENOMIC DNA]</scope>
    <source>
        <strain evidence="8 9">SAG 2523</strain>
    </source>
</reference>
<keyword evidence="3" id="KW-0249">Electron transport</keyword>
<comment type="caution">
    <text evidence="8">The sequence shown here is derived from an EMBL/GenBank/DDBJ whole genome shotgun (WGS) entry which is preliminary data.</text>
</comment>
<keyword evidence="6" id="KW-0472">Membrane</keyword>
<evidence type="ECO:0000256" key="6">
    <source>
        <dbReference type="SAM" id="Phobius"/>
    </source>
</evidence>
<evidence type="ECO:0000313" key="8">
    <source>
        <dbReference type="EMBL" id="KAK9839331.1"/>
    </source>
</evidence>
<evidence type="ECO:0000259" key="7">
    <source>
        <dbReference type="PROSITE" id="PS50903"/>
    </source>
</evidence>
<dbReference type="GO" id="GO:0009507">
    <property type="term" value="C:chloroplast"/>
    <property type="evidence" value="ECO:0007669"/>
    <property type="project" value="TreeGrafter"/>
</dbReference>
<gene>
    <name evidence="8" type="ORF">WJX84_000960</name>
</gene>
<dbReference type="CDD" id="cd00730">
    <property type="entry name" value="rubredoxin"/>
    <property type="match status" value="1"/>
</dbReference>
<feature type="domain" description="Rubredoxin-like" evidence="7">
    <location>
        <begin position="119"/>
        <end position="170"/>
    </location>
</feature>
<feature type="transmembrane region" description="Helical" evidence="6">
    <location>
        <begin position="197"/>
        <end position="216"/>
    </location>
</feature>
<dbReference type="GO" id="GO:0043448">
    <property type="term" value="P:alkane catabolic process"/>
    <property type="evidence" value="ECO:0007669"/>
    <property type="project" value="TreeGrafter"/>
</dbReference>
<dbReference type="GO" id="GO:0009055">
    <property type="term" value="F:electron transfer activity"/>
    <property type="evidence" value="ECO:0007669"/>
    <property type="project" value="TreeGrafter"/>
</dbReference>
<keyword evidence="9" id="KW-1185">Reference proteome</keyword>
<keyword evidence="2" id="KW-0479">Metal-binding</keyword>
<evidence type="ECO:0000313" key="9">
    <source>
        <dbReference type="Proteomes" id="UP001485043"/>
    </source>
</evidence>
<evidence type="ECO:0000256" key="2">
    <source>
        <dbReference type="ARBA" id="ARBA00022723"/>
    </source>
</evidence>
<dbReference type="InterPro" id="IPR024934">
    <property type="entry name" value="Rubredoxin-like_dom"/>
</dbReference>
<keyword evidence="6" id="KW-0812">Transmembrane</keyword>
<dbReference type="Pfam" id="PF00301">
    <property type="entry name" value="Rubredoxin"/>
    <property type="match status" value="1"/>
</dbReference>
<keyword evidence="4" id="KW-0408">Iron</keyword>
<keyword evidence="6" id="KW-1133">Transmembrane helix</keyword>
<organism evidence="8 9">
    <name type="scientific">Apatococcus fuscideae</name>
    <dbReference type="NCBI Taxonomy" id="2026836"/>
    <lineage>
        <taxon>Eukaryota</taxon>
        <taxon>Viridiplantae</taxon>
        <taxon>Chlorophyta</taxon>
        <taxon>core chlorophytes</taxon>
        <taxon>Trebouxiophyceae</taxon>
        <taxon>Chlorellales</taxon>
        <taxon>Chlorellaceae</taxon>
        <taxon>Apatococcus</taxon>
    </lineage>
</organism>
<dbReference type="InterPro" id="IPR018527">
    <property type="entry name" value="Rubredoxin_Fe_BS"/>
</dbReference>
<dbReference type="EMBL" id="JALJOV010001877">
    <property type="protein sequence ID" value="KAK9839331.1"/>
    <property type="molecule type" value="Genomic_DNA"/>
</dbReference>